<evidence type="ECO:0008006" key="3">
    <source>
        <dbReference type="Google" id="ProtNLM"/>
    </source>
</evidence>
<name>A0A1E7FFQ2_9STRA</name>
<keyword evidence="2" id="KW-1185">Reference proteome</keyword>
<evidence type="ECO:0000313" key="2">
    <source>
        <dbReference type="Proteomes" id="UP000095751"/>
    </source>
</evidence>
<reference evidence="1 2" key="1">
    <citation type="submission" date="2016-09" db="EMBL/GenBank/DDBJ databases">
        <title>Extensive genetic diversity and differential bi-allelic expression allows diatom success in the polar Southern Ocean.</title>
        <authorList>
            <consortium name="DOE Joint Genome Institute"/>
            <person name="Mock T."/>
            <person name="Otillar R.P."/>
            <person name="Strauss J."/>
            <person name="Dupont C."/>
            <person name="Frickenhaus S."/>
            <person name="Maumus F."/>
            <person name="Mcmullan M."/>
            <person name="Sanges R."/>
            <person name="Schmutz J."/>
            <person name="Toseland A."/>
            <person name="Valas R."/>
            <person name="Veluchamy A."/>
            <person name="Ward B.J."/>
            <person name="Allen A."/>
            <person name="Barry K."/>
            <person name="Falciatore A."/>
            <person name="Ferrante M."/>
            <person name="Fortunato A.E."/>
            <person name="Gloeckner G."/>
            <person name="Gruber A."/>
            <person name="Hipkin R."/>
            <person name="Janech M."/>
            <person name="Kroth P."/>
            <person name="Leese F."/>
            <person name="Lindquist E."/>
            <person name="Lyon B.R."/>
            <person name="Martin J."/>
            <person name="Mayer C."/>
            <person name="Parker M."/>
            <person name="Quesneville H."/>
            <person name="Raymond J."/>
            <person name="Uhlig C."/>
            <person name="Valentin K.U."/>
            <person name="Worden A.Z."/>
            <person name="Armbrust E.V."/>
            <person name="Bowler C."/>
            <person name="Green B."/>
            <person name="Moulton V."/>
            <person name="Van Oosterhout C."/>
            <person name="Grigoriev I."/>
        </authorList>
    </citation>
    <scope>NUCLEOTIDE SEQUENCE [LARGE SCALE GENOMIC DNA]</scope>
    <source>
        <strain evidence="1 2">CCMP1102</strain>
    </source>
</reference>
<dbReference type="OrthoDB" id="38519at2759"/>
<dbReference type="AlphaFoldDB" id="A0A1E7FFQ2"/>
<dbReference type="Proteomes" id="UP000095751">
    <property type="component" value="Unassembled WGS sequence"/>
</dbReference>
<accession>A0A1E7FFQ2</accession>
<sequence length="297" mass="34606">MSAGRRFIELADEFRKQGSIMLVGHPHSNMKDEQCVEDFGSTPFILAQLWTMLVNVGLPPMSLPLHLLWWLYLVRNYPTKRVFSRVLHCVGVTYRKYLQPIKLAMMILQRTVISYKNRSIRVRTCGLTHDGTDYLCQNKPNAVLVRRVEWAPFPYDPNYFSHKFKKSGLRYGISVDIESGEMVGAHGPFPCGKWPDIKIYKKYVLPHLEPGEQVETDRGYRHPSCRNPEDFLSKSESVAKSRAASRHEAVNGRLKNWRSLKQCFRHNHHEHKYFFFTAAVVDNLMYKKYGPCFDVSY</sequence>
<evidence type="ECO:0000313" key="1">
    <source>
        <dbReference type="EMBL" id="OEU16998.1"/>
    </source>
</evidence>
<dbReference type="InParanoid" id="A0A1E7FFQ2"/>
<dbReference type="EMBL" id="KV784358">
    <property type="protein sequence ID" value="OEU16998.1"/>
    <property type="molecule type" value="Genomic_DNA"/>
</dbReference>
<protein>
    <recommendedName>
        <fullName evidence="3">DDE Tnp4 domain-containing protein</fullName>
    </recommendedName>
</protein>
<organism evidence="1 2">
    <name type="scientific">Fragilariopsis cylindrus CCMP1102</name>
    <dbReference type="NCBI Taxonomy" id="635003"/>
    <lineage>
        <taxon>Eukaryota</taxon>
        <taxon>Sar</taxon>
        <taxon>Stramenopiles</taxon>
        <taxon>Ochrophyta</taxon>
        <taxon>Bacillariophyta</taxon>
        <taxon>Bacillariophyceae</taxon>
        <taxon>Bacillariophycidae</taxon>
        <taxon>Bacillariales</taxon>
        <taxon>Bacillariaceae</taxon>
        <taxon>Fragilariopsis</taxon>
    </lineage>
</organism>
<gene>
    <name evidence="1" type="ORF">FRACYDRAFT_239595</name>
</gene>
<proteinExistence type="predicted"/>
<dbReference type="KEGG" id="fcy:FRACYDRAFT_239595"/>